<dbReference type="CDD" id="cd00303">
    <property type="entry name" value="retropepsin_like"/>
    <property type="match status" value="1"/>
</dbReference>
<dbReference type="AlphaFoldDB" id="A0A1Q3B507"/>
<dbReference type="InParanoid" id="A0A1Q3B507"/>
<dbReference type="Proteomes" id="UP000187406">
    <property type="component" value="Unassembled WGS sequence"/>
</dbReference>
<protein>
    <recommendedName>
        <fullName evidence="3">Retropepsins domain-containing protein</fullName>
    </recommendedName>
</protein>
<comment type="caution">
    <text evidence="1">The sequence shown here is derived from an EMBL/GenBank/DDBJ whole genome shotgun (WGS) entry which is preliminary data.</text>
</comment>
<feature type="non-terminal residue" evidence="1">
    <location>
        <position position="1"/>
    </location>
</feature>
<dbReference type="InterPro" id="IPR021109">
    <property type="entry name" value="Peptidase_aspartic_dom_sf"/>
</dbReference>
<reference evidence="2" key="1">
    <citation type="submission" date="2016-04" db="EMBL/GenBank/DDBJ databases">
        <title>Cephalotus genome sequencing.</title>
        <authorList>
            <person name="Fukushima K."/>
            <person name="Hasebe M."/>
            <person name="Fang X."/>
        </authorList>
    </citation>
    <scope>NUCLEOTIDE SEQUENCE [LARGE SCALE GENOMIC DNA]</scope>
    <source>
        <strain evidence="2">cv. St1</strain>
    </source>
</reference>
<evidence type="ECO:0000313" key="1">
    <source>
        <dbReference type="EMBL" id="GAV63111.1"/>
    </source>
</evidence>
<dbReference type="EMBL" id="BDDD01000294">
    <property type="protein sequence ID" value="GAV63111.1"/>
    <property type="molecule type" value="Genomic_DNA"/>
</dbReference>
<dbReference type="OrthoDB" id="1748810at2759"/>
<dbReference type="InterPro" id="IPR043502">
    <property type="entry name" value="DNA/RNA_pol_sf"/>
</dbReference>
<keyword evidence="2" id="KW-1185">Reference proteome</keyword>
<dbReference type="SUPFAM" id="SSF56672">
    <property type="entry name" value="DNA/RNA polymerases"/>
    <property type="match status" value="1"/>
</dbReference>
<sequence length="285" mass="33230">INITIIIQDSFKLQTIAQIDSGTQMNCIQEGLFLTKYFEKTKQKLSIANGENLSVKFKIPDVHICNDDICIKQTFILVKDLDIGIILGQPFLEIIKPFEVKNEGITTKIFQRKIVFAFNEKPMTKEINLLQPLSIFKEHSINLIKTKENHLYEIRNINKKLEQQSQTSQIQEKIKLLKNNIINNLCLELPDSFWHRKTHMVSLPYEKDFTKQNIPTKARPIQMNHDLMKHCKKEIGELLTKRLIRPSKSPWSCAAFYLNKNSEIKKGTPRLVINYKPLNTALQWI</sequence>
<evidence type="ECO:0000313" key="2">
    <source>
        <dbReference type="Proteomes" id="UP000187406"/>
    </source>
</evidence>
<proteinExistence type="predicted"/>
<dbReference type="Gene3D" id="2.40.70.10">
    <property type="entry name" value="Acid Proteases"/>
    <property type="match status" value="1"/>
</dbReference>
<organism evidence="1 2">
    <name type="scientific">Cephalotus follicularis</name>
    <name type="common">Albany pitcher plant</name>
    <dbReference type="NCBI Taxonomy" id="3775"/>
    <lineage>
        <taxon>Eukaryota</taxon>
        <taxon>Viridiplantae</taxon>
        <taxon>Streptophyta</taxon>
        <taxon>Embryophyta</taxon>
        <taxon>Tracheophyta</taxon>
        <taxon>Spermatophyta</taxon>
        <taxon>Magnoliopsida</taxon>
        <taxon>eudicotyledons</taxon>
        <taxon>Gunneridae</taxon>
        <taxon>Pentapetalae</taxon>
        <taxon>rosids</taxon>
        <taxon>fabids</taxon>
        <taxon>Oxalidales</taxon>
        <taxon>Cephalotaceae</taxon>
        <taxon>Cephalotus</taxon>
    </lineage>
</organism>
<feature type="non-terminal residue" evidence="1">
    <location>
        <position position="285"/>
    </location>
</feature>
<dbReference type="Gene3D" id="3.10.10.10">
    <property type="entry name" value="HIV Type 1 Reverse Transcriptase, subunit A, domain 1"/>
    <property type="match status" value="1"/>
</dbReference>
<gene>
    <name evidence="1" type="ORF">CFOL_v3_06632</name>
</gene>
<evidence type="ECO:0008006" key="3">
    <source>
        <dbReference type="Google" id="ProtNLM"/>
    </source>
</evidence>
<accession>A0A1Q3B507</accession>
<name>A0A1Q3B507_CEPFO</name>